<sequence>MKISLENVLARDRLEILLQQKLHLLQTTLKLPGMATQIRKDLISMRSLGQWRPKQVTISETAPKPPHVQAGPPSHELTVVAQVQQPSGDVRAVTREAVMEDSHEVTRQYLSCADPVEAADLAFNVILSPNPPTILSPQQREEESEGLVPCASDDAHPVDNTPLRSRIFKTESGGECLVPREEDPRGRTPTYLEVKYLKMGRYSYSQPSEDEPLFGNNDDSGYSETEDLIRRDQAELSLERSSQVHYPPQPEVEFGFPQVCYCGAHPVLATSNSRNDQGRRFYTSK</sequence>
<evidence type="ECO:0000313" key="2">
    <source>
        <dbReference type="Proteomes" id="UP000886595"/>
    </source>
</evidence>
<organism evidence="1 2">
    <name type="scientific">Brassica carinata</name>
    <name type="common">Ethiopian mustard</name>
    <name type="synonym">Abyssinian cabbage</name>
    <dbReference type="NCBI Taxonomy" id="52824"/>
    <lineage>
        <taxon>Eukaryota</taxon>
        <taxon>Viridiplantae</taxon>
        <taxon>Streptophyta</taxon>
        <taxon>Embryophyta</taxon>
        <taxon>Tracheophyta</taxon>
        <taxon>Spermatophyta</taxon>
        <taxon>Magnoliopsida</taxon>
        <taxon>eudicotyledons</taxon>
        <taxon>Gunneridae</taxon>
        <taxon>Pentapetalae</taxon>
        <taxon>rosids</taxon>
        <taxon>malvids</taxon>
        <taxon>Brassicales</taxon>
        <taxon>Brassicaceae</taxon>
        <taxon>Brassiceae</taxon>
        <taxon>Brassica</taxon>
    </lineage>
</organism>
<comment type="caution">
    <text evidence="1">The sequence shown here is derived from an EMBL/GenBank/DDBJ whole genome shotgun (WGS) entry which is preliminary data.</text>
</comment>
<keyword evidence="2" id="KW-1185">Reference proteome</keyword>
<name>A0A8X7UBW8_BRACI</name>
<dbReference type="EMBL" id="JAAMPC010000013">
    <property type="protein sequence ID" value="KAG2271876.1"/>
    <property type="molecule type" value="Genomic_DNA"/>
</dbReference>
<evidence type="ECO:0000313" key="1">
    <source>
        <dbReference type="EMBL" id="KAG2271876.1"/>
    </source>
</evidence>
<proteinExistence type="predicted"/>
<reference evidence="1 2" key="1">
    <citation type="submission" date="2020-02" db="EMBL/GenBank/DDBJ databases">
        <authorList>
            <person name="Ma Q."/>
            <person name="Huang Y."/>
            <person name="Song X."/>
            <person name="Pei D."/>
        </authorList>
    </citation>
    <scope>NUCLEOTIDE SEQUENCE [LARGE SCALE GENOMIC DNA]</scope>
    <source>
        <strain evidence="1">Sxm20200214</strain>
        <tissue evidence="1">Leaf</tissue>
    </source>
</reference>
<protein>
    <submittedName>
        <fullName evidence="1">Uncharacterized protein</fullName>
    </submittedName>
</protein>
<accession>A0A8X7UBW8</accession>
<gene>
    <name evidence="1" type="ORF">Bca52824_066431</name>
</gene>
<dbReference type="OrthoDB" id="10388623at2759"/>
<dbReference type="AlphaFoldDB" id="A0A8X7UBW8"/>
<dbReference type="Proteomes" id="UP000886595">
    <property type="component" value="Unassembled WGS sequence"/>
</dbReference>